<dbReference type="PANTHER" id="PTHR34427:SF10">
    <property type="entry name" value="DUF4283 DOMAIN-CONTAINING PROTEIN"/>
    <property type="match status" value="1"/>
</dbReference>
<organism evidence="2 3">
    <name type="scientific">Solanum verrucosum</name>
    <dbReference type="NCBI Taxonomy" id="315347"/>
    <lineage>
        <taxon>Eukaryota</taxon>
        <taxon>Viridiplantae</taxon>
        <taxon>Streptophyta</taxon>
        <taxon>Embryophyta</taxon>
        <taxon>Tracheophyta</taxon>
        <taxon>Spermatophyta</taxon>
        <taxon>Magnoliopsida</taxon>
        <taxon>eudicotyledons</taxon>
        <taxon>Gunneridae</taxon>
        <taxon>Pentapetalae</taxon>
        <taxon>asterids</taxon>
        <taxon>lamiids</taxon>
        <taxon>Solanales</taxon>
        <taxon>Solanaceae</taxon>
        <taxon>Solanoideae</taxon>
        <taxon>Solaneae</taxon>
        <taxon>Solanum</taxon>
    </lineage>
</organism>
<evidence type="ECO:0000259" key="1">
    <source>
        <dbReference type="Pfam" id="PF13966"/>
    </source>
</evidence>
<keyword evidence="3" id="KW-1185">Reference proteome</keyword>
<reference evidence="2" key="1">
    <citation type="submission" date="2023-08" db="EMBL/GenBank/DDBJ databases">
        <title>A de novo genome assembly of Solanum verrucosum Schlechtendal, a Mexican diploid species geographically isolated from the other diploid A-genome species in potato relatives.</title>
        <authorList>
            <person name="Hosaka K."/>
        </authorList>
    </citation>
    <scope>NUCLEOTIDE SEQUENCE</scope>
    <source>
        <tissue evidence="2">Young leaves</tissue>
    </source>
</reference>
<dbReference type="PANTHER" id="PTHR34427">
    <property type="entry name" value="DUF4283 DOMAIN PROTEIN"/>
    <property type="match status" value="1"/>
</dbReference>
<feature type="domain" description="Reverse transcriptase zinc-binding" evidence="1">
    <location>
        <begin position="136"/>
        <end position="208"/>
    </location>
</feature>
<name>A0AAF0U2G1_SOLVR</name>
<protein>
    <recommendedName>
        <fullName evidence="1">Reverse transcriptase zinc-binding domain-containing protein</fullName>
    </recommendedName>
</protein>
<dbReference type="Pfam" id="PF13966">
    <property type="entry name" value="zf-RVT"/>
    <property type="match status" value="1"/>
</dbReference>
<sequence>MQGGLGIKNLKNHSKALKVKWLWRYHQEDQALWYRVINNKYEELNKWATKEVNTPNGIILWKSIRIFWPFLSNQSTVKKTVAEMWTQQGWDLILRRNLNDWEIPRILELFKVLENFQGIQTGEDYLWWQGHNKGSYKVKEGYKQISPGGIQDFKWPWKQIWRTKVPHKVACFTWLLANKAVLTLDNVAKRGISLCNRCSLCGKANETTVGKSYDLTESISASERWFELVESTRLFTRRMILSRGSLLWLCKRLRQASESRGENFKTWTCRDISTYIYCPLKFNKYGRFISVITVNGQSRSVIIILENTFNEGWGSLVTRVENFIERKVEKKGEFITKRELNLNTIAGKGNYKGALHNSKWSKREMNVASENSMLTVSSDVDDSNLLRRCLVGRPEEWLNMLSWVNGRDKGYHCSSGTNKVMEKIGDECGGWLETEEETEIKNHLRWARIRVRGPREKIPTKIEIVDNGLKYSLPVWVESPAT</sequence>
<dbReference type="Proteomes" id="UP001234989">
    <property type="component" value="Chromosome 7"/>
</dbReference>
<dbReference type="AlphaFoldDB" id="A0AAF0U2G1"/>
<evidence type="ECO:0000313" key="2">
    <source>
        <dbReference type="EMBL" id="WMV37959.1"/>
    </source>
</evidence>
<dbReference type="InterPro" id="IPR026960">
    <property type="entry name" value="RVT-Znf"/>
</dbReference>
<accession>A0AAF0U2G1</accession>
<dbReference type="EMBL" id="CP133618">
    <property type="protein sequence ID" value="WMV37959.1"/>
    <property type="molecule type" value="Genomic_DNA"/>
</dbReference>
<evidence type="ECO:0000313" key="3">
    <source>
        <dbReference type="Proteomes" id="UP001234989"/>
    </source>
</evidence>
<gene>
    <name evidence="2" type="ORF">MTR67_031344</name>
</gene>
<proteinExistence type="predicted"/>